<feature type="domain" description="UspA" evidence="1">
    <location>
        <begin position="1"/>
        <end position="33"/>
    </location>
</feature>
<dbReference type="Pfam" id="PF00582">
    <property type="entry name" value="Usp"/>
    <property type="match status" value="1"/>
</dbReference>
<dbReference type="Proteomes" id="UP001596972">
    <property type="component" value="Unassembled WGS sequence"/>
</dbReference>
<reference evidence="3" key="1">
    <citation type="journal article" date="2019" name="Int. J. Syst. Evol. Microbiol.">
        <title>The Global Catalogue of Microorganisms (GCM) 10K type strain sequencing project: providing services to taxonomists for standard genome sequencing and annotation.</title>
        <authorList>
            <consortium name="The Broad Institute Genomics Platform"/>
            <consortium name="The Broad Institute Genome Sequencing Center for Infectious Disease"/>
            <person name="Wu L."/>
            <person name="Ma J."/>
        </authorList>
    </citation>
    <scope>NUCLEOTIDE SEQUENCE [LARGE SCALE GENOMIC DNA]</scope>
    <source>
        <strain evidence="3">JCM 31202</strain>
    </source>
</reference>
<dbReference type="InterPro" id="IPR014729">
    <property type="entry name" value="Rossmann-like_a/b/a_fold"/>
</dbReference>
<evidence type="ECO:0000313" key="2">
    <source>
        <dbReference type="EMBL" id="MFD0899198.1"/>
    </source>
</evidence>
<name>A0ABW3EFT5_9ACTN</name>
<dbReference type="SUPFAM" id="SSF52402">
    <property type="entry name" value="Adenine nucleotide alpha hydrolases-like"/>
    <property type="match status" value="1"/>
</dbReference>
<proteinExistence type="predicted"/>
<keyword evidence="3" id="KW-1185">Reference proteome</keyword>
<dbReference type="InterPro" id="IPR006016">
    <property type="entry name" value="UspA"/>
</dbReference>
<sequence>MGDRGAGGFDPLRLGAVSGAVLQHVPCTVAVVPSAPRG</sequence>
<dbReference type="RefSeq" id="WP_378296019.1">
    <property type="nucleotide sequence ID" value="NZ_JBHTJA010000002.1"/>
</dbReference>
<comment type="caution">
    <text evidence="2">The sequence shown here is derived from an EMBL/GenBank/DDBJ whole genome shotgun (WGS) entry which is preliminary data.</text>
</comment>
<protein>
    <submittedName>
        <fullName evidence="2">Universal stress protein</fullName>
    </submittedName>
</protein>
<evidence type="ECO:0000313" key="3">
    <source>
        <dbReference type="Proteomes" id="UP001596972"/>
    </source>
</evidence>
<dbReference type="Gene3D" id="3.40.50.620">
    <property type="entry name" value="HUPs"/>
    <property type="match status" value="1"/>
</dbReference>
<organism evidence="2 3">
    <name type="scientific">Actinomadura sediminis</name>
    <dbReference type="NCBI Taxonomy" id="1038904"/>
    <lineage>
        <taxon>Bacteria</taxon>
        <taxon>Bacillati</taxon>
        <taxon>Actinomycetota</taxon>
        <taxon>Actinomycetes</taxon>
        <taxon>Streptosporangiales</taxon>
        <taxon>Thermomonosporaceae</taxon>
        <taxon>Actinomadura</taxon>
    </lineage>
</organism>
<dbReference type="EMBL" id="JBHTJA010000002">
    <property type="protein sequence ID" value="MFD0899198.1"/>
    <property type="molecule type" value="Genomic_DNA"/>
</dbReference>
<evidence type="ECO:0000259" key="1">
    <source>
        <dbReference type="Pfam" id="PF00582"/>
    </source>
</evidence>
<accession>A0ABW3EFT5</accession>
<gene>
    <name evidence="2" type="ORF">ACFQ11_02225</name>
</gene>